<dbReference type="GO" id="GO:0008270">
    <property type="term" value="F:zinc ion binding"/>
    <property type="evidence" value="ECO:0007669"/>
    <property type="project" value="TreeGrafter"/>
</dbReference>
<protein>
    <submittedName>
        <fullName evidence="7">Mov34/MPN/PAD-1 family protein</fullName>
    </submittedName>
</protein>
<dbReference type="FunFam" id="3.40.140.10:FF:000085">
    <property type="entry name" value="Mov34/MPN/PAD-1 family protein"/>
    <property type="match status" value="1"/>
</dbReference>
<dbReference type="InterPro" id="IPR051929">
    <property type="entry name" value="VirAsm_ModProt"/>
</dbReference>
<dbReference type="GO" id="GO:0008235">
    <property type="term" value="F:metalloexopeptidase activity"/>
    <property type="evidence" value="ECO:0007669"/>
    <property type="project" value="TreeGrafter"/>
</dbReference>
<keyword evidence="1" id="KW-0645">Protease</keyword>
<evidence type="ECO:0000256" key="4">
    <source>
        <dbReference type="ARBA" id="ARBA00022833"/>
    </source>
</evidence>
<dbReference type="PANTHER" id="PTHR34858">
    <property type="entry name" value="CYSO-CYSTEINE PEPTIDASE"/>
    <property type="match status" value="1"/>
</dbReference>
<keyword evidence="8" id="KW-1185">Reference proteome</keyword>
<dbReference type="InterPro" id="IPR037518">
    <property type="entry name" value="MPN"/>
</dbReference>
<name>E1IFH2_9CHLR</name>
<dbReference type="HOGENOM" id="CLU_116765_4_0_0"/>
<organism evidence="7 8">
    <name type="scientific">Oscillochloris trichoides DG-6</name>
    <dbReference type="NCBI Taxonomy" id="765420"/>
    <lineage>
        <taxon>Bacteria</taxon>
        <taxon>Bacillati</taxon>
        <taxon>Chloroflexota</taxon>
        <taxon>Chloroflexia</taxon>
        <taxon>Chloroflexales</taxon>
        <taxon>Chloroflexineae</taxon>
        <taxon>Oscillochloridaceae</taxon>
        <taxon>Oscillochloris</taxon>
    </lineage>
</organism>
<dbReference type="InterPro" id="IPR028090">
    <property type="entry name" value="JAB_dom_prok"/>
</dbReference>
<feature type="domain" description="MPN" evidence="6">
    <location>
        <begin position="2"/>
        <end position="131"/>
    </location>
</feature>
<dbReference type="eggNOG" id="COG1310">
    <property type="taxonomic scope" value="Bacteria"/>
</dbReference>
<sequence length="140" mass="15447">MIRLAPHLAAEIARHAEATYPEECVGWLLGQFDGDTKIVQAVVAVPNRSTGDRRTQFRLDPHDYLQVDRQARSLGMEVVGCYHSHPNAPAHPSSHDRYGAAGGGPSFSFLIQALWAGRATTLQAWYRPDHEADFVAEALL</sequence>
<dbReference type="Gene3D" id="3.40.140.10">
    <property type="entry name" value="Cytidine Deaminase, domain 2"/>
    <property type="match status" value="1"/>
</dbReference>
<dbReference type="CDD" id="cd08070">
    <property type="entry name" value="MPN_like"/>
    <property type="match status" value="1"/>
</dbReference>
<keyword evidence="2" id="KW-0479">Metal-binding</keyword>
<dbReference type="OrthoDB" id="9802958at2"/>
<dbReference type="STRING" id="765420.OSCT_2073"/>
<dbReference type="Pfam" id="PF14464">
    <property type="entry name" value="Prok-JAB"/>
    <property type="match status" value="1"/>
</dbReference>
<evidence type="ECO:0000256" key="2">
    <source>
        <dbReference type="ARBA" id="ARBA00022723"/>
    </source>
</evidence>
<keyword evidence="5" id="KW-0482">Metalloprotease</keyword>
<keyword evidence="4" id="KW-0862">Zinc</keyword>
<evidence type="ECO:0000313" key="7">
    <source>
        <dbReference type="EMBL" id="EFO80082.1"/>
    </source>
</evidence>
<dbReference type="AlphaFoldDB" id="E1IFH2"/>
<dbReference type="GO" id="GO:0006508">
    <property type="term" value="P:proteolysis"/>
    <property type="evidence" value="ECO:0007669"/>
    <property type="project" value="UniProtKB-KW"/>
</dbReference>
<dbReference type="PANTHER" id="PTHR34858:SF1">
    <property type="entry name" value="CYSO-CYSTEINE PEPTIDASE"/>
    <property type="match status" value="1"/>
</dbReference>
<evidence type="ECO:0000313" key="8">
    <source>
        <dbReference type="Proteomes" id="UP000054010"/>
    </source>
</evidence>
<accession>E1IFH2</accession>
<evidence type="ECO:0000256" key="1">
    <source>
        <dbReference type="ARBA" id="ARBA00022670"/>
    </source>
</evidence>
<evidence type="ECO:0000256" key="3">
    <source>
        <dbReference type="ARBA" id="ARBA00022801"/>
    </source>
</evidence>
<dbReference type="PROSITE" id="PS50249">
    <property type="entry name" value="MPN"/>
    <property type="match status" value="1"/>
</dbReference>
<comment type="caution">
    <text evidence="7">The sequence shown here is derived from an EMBL/GenBank/DDBJ whole genome shotgun (WGS) entry which is preliminary data.</text>
</comment>
<dbReference type="SUPFAM" id="SSF102712">
    <property type="entry name" value="JAB1/MPN domain"/>
    <property type="match status" value="1"/>
</dbReference>
<dbReference type="EMBL" id="ADVR01000091">
    <property type="protein sequence ID" value="EFO80082.1"/>
    <property type="molecule type" value="Genomic_DNA"/>
</dbReference>
<evidence type="ECO:0000256" key="5">
    <source>
        <dbReference type="ARBA" id="ARBA00023049"/>
    </source>
</evidence>
<dbReference type="InterPro" id="IPR000555">
    <property type="entry name" value="JAMM/MPN+_dom"/>
</dbReference>
<reference evidence="7 8" key="1">
    <citation type="journal article" date="2011" name="J. Bacteriol.">
        <title>Draft genome sequence of the anoxygenic filamentous phototrophic bacterium Oscillochloris trichoides subsp. DG-6.</title>
        <authorList>
            <person name="Kuznetsov B.B."/>
            <person name="Ivanovsky R.N."/>
            <person name="Keppen O.I."/>
            <person name="Sukhacheva M.V."/>
            <person name="Bumazhkin B.K."/>
            <person name="Patutina E.O."/>
            <person name="Beletsky A.V."/>
            <person name="Mardanov A.V."/>
            <person name="Baslerov R.V."/>
            <person name="Panteleeva A.N."/>
            <person name="Kolganova T.V."/>
            <person name="Ravin N.V."/>
            <person name="Skryabin K.G."/>
        </authorList>
    </citation>
    <scope>NUCLEOTIDE SEQUENCE [LARGE SCALE GENOMIC DNA]</scope>
    <source>
        <strain evidence="7 8">DG-6</strain>
    </source>
</reference>
<dbReference type="Proteomes" id="UP000054010">
    <property type="component" value="Unassembled WGS sequence"/>
</dbReference>
<gene>
    <name evidence="7" type="ORF">OSCT_2073</name>
</gene>
<proteinExistence type="predicted"/>
<keyword evidence="3" id="KW-0378">Hydrolase</keyword>
<evidence type="ECO:0000259" key="6">
    <source>
        <dbReference type="PROSITE" id="PS50249"/>
    </source>
</evidence>
<dbReference type="SMART" id="SM00232">
    <property type="entry name" value="JAB_MPN"/>
    <property type="match status" value="1"/>
</dbReference>